<dbReference type="Gene3D" id="1.10.10.10">
    <property type="entry name" value="Winged helix-like DNA-binding domain superfamily/Winged helix DNA-binding domain"/>
    <property type="match status" value="1"/>
</dbReference>
<sequence>MRKVGKYDDDWNLIEVFENTAELRKAGYRNAYAVLKGVREHCNGYRFKYIE</sequence>
<organism evidence="1">
    <name type="scientific">virus sp. ctrcb4</name>
    <dbReference type="NCBI Taxonomy" id="2825824"/>
    <lineage>
        <taxon>Viruses</taxon>
    </lineage>
</organism>
<reference evidence="1" key="1">
    <citation type="journal article" date="2021" name="Proc. Natl. Acad. Sci. U.S.A.">
        <title>A Catalog of Tens of Thousands of Viruses from Human Metagenomes Reveals Hidden Associations with Chronic Diseases.</title>
        <authorList>
            <person name="Tisza M.J."/>
            <person name="Buck C.B."/>
        </authorList>
    </citation>
    <scope>NUCLEOTIDE SEQUENCE</scope>
    <source>
        <strain evidence="1">Ctrcb4</strain>
    </source>
</reference>
<accession>A0A8S5RP01</accession>
<proteinExistence type="predicted"/>
<dbReference type="InterPro" id="IPR036388">
    <property type="entry name" value="WH-like_DNA-bd_sf"/>
</dbReference>
<evidence type="ECO:0000313" key="1">
    <source>
        <dbReference type="EMBL" id="DAE33072.1"/>
    </source>
</evidence>
<dbReference type="EMBL" id="BK059132">
    <property type="protein sequence ID" value="DAE33072.1"/>
    <property type="molecule type" value="Genomic_DNA"/>
</dbReference>
<name>A0A8S5RP01_9VIRU</name>
<protein>
    <submittedName>
        <fullName evidence="1">Uncharacterized protein</fullName>
    </submittedName>
</protein>